<evidence type="ECO:0000256" key="7">
    <source>
        <dbReference type="ARBA" id="ARBA00022692"/>
    </source>
</evidence>
<evidence type="ECO:0000256" key="15">
    <source>
        <dbReference type="ARBA" id="ARBA00023136"/>
    </source>
</evidence>
<dbReference type="HOGENOM" id="CLU_028295_1_0_1"/>
<comment type="subcellular location">
    <subcellularLocation>
        <location evidence="3">Endosome</location>
        <location evidence="3">Multivesicular body membrane</location>
        <topology evidence="3">Single-pass type II membrane protein</topology>
    </subcellularLocation>
    <subcellularLocation>
        <location evidence="2">Prevacuolar compartment membrane</location>
        <topology evidence="2">Single-pass type II membrane protein</topology>
    </subcellularLocation>
</comment>
<keyword evidence="10" id="KW-0442">Lipid degradation</keyword>
<evidence type="ECO:0000256" key="17">
    <source>
        <dbReference type="ARBA" id="ARBA00029828"/>
    </source>
</evidence>
<dbReference type="EC" id="3.1.1.3" evidence="6"/>
<dbReference type="GO" id="GO:0032585">
    <property type="term" value="C:multivesicular body membrane"/>
    <property type="evidence" value="ECO:0007669"/>
    <property type="project" value="UniProtKB-SubCell"/>
</dbReference>
<evidence type="ECO:0000256" key="16">
    <source>
        <dbReference type="ARBA" id="ARBA00023180"/>
    </source>
</evidence>
<evidence type="ECO:0000256" key="12">
    <source>
        <dbReference type="ARBA" id="ARBA00022989"/>
    </source>
</evidence>
<dbReference type="InterPro" id="IPR029058">
    <property type="entry name" value="AB_hydrolase_fold"/>
</dbReference>
<dbReference type="InterPro" id="IPR050805">
    <property type="entry name" value="ATG15_Lipase"/>
</dbReference>
<evidence type="ECO:0000313" key="18">
    <source>
        <dbReference type="EMBL" id="EPZ36033.1"/>
    </source>
</evidence>
<evidence type="ECO:0000256" key="5">
    <source>
        <dbReference type="ARBA" id="ARBA00011137"/>
    </source>
</evidence>
<evidence type="ECO:0000256" key="9">
    <source>
        <dbReference type="ARBA" id="ARBA00022801"/>
    </source>
</evidence>
<evidence type="ECO:0000256" key="11">
    <source>
        <dbReference type="ARBA" id="ARBA00022968"/>
    </source>
</evidence>
<dbReference type="GO" id="GO:0034496">
    <property type="term" value="P:multivesicular body membrane disassembly"/>
    <property type="evidence" value="ECO:0007669"/>
    <property type="project" value="TreeGrafter"/>
</dbReference>
<dbReference type="GO" id="GO:0046461">
    <property type="term" value="P:neutral lipid catabolic process"/>
    <property type="evidence" value="ECO:0007669"/>
    <property type="project" value="TreeGrafter"/>
</dbReference>
<gene>
    <name evidence="18" type="ORF">O9G_002676</name>
</gene>
<keyword evidence="16" id="KW-0325">Glycoprotein</keyword>
<reference evidence="18 19" key="1">
    <citation type="journal article" date="2013" name="Curr. Biol.">
        <title>Shared signatures of parasitism and phylogenomics unite Cryptomycota and microsporidia.</title>
        <authorList>
            <person name="James T.Y."/>
            <person name="Pelin A."/>
            <person name="Bonen L."/>
            <person name="Ahrendt S."/>
            <person name="Sain D."/>
            <person name="Corradi N."/>
            <person name="Stajich J.E."/>
        </authorList>
    </citation>
    <scope>NUCLEOTIDE SEQUENCE [LARGE SCALE GENOMIC DNA]</scope>
    <source>
        <strain evidence="18 19">CSF55</strain>
    </source>
</reference>
<dbReference type="Gene3D" id="3.40.50.1820">
    <property type="entry name" value="alpha/beta hydrolase"/>
    <property type="match status" value="1"/>
</dbReference>
<evidence type="ECO:0000256" key="4">
    <source>
        <dbReference type="ARBA" id="ARBA00010701"/>
    </source>
</evidence>
<name>A0A075B0V8_ROZAC</name>
<dbReference type="GO" id="GO:0006660">
    <property type="term" value="P:phosphatidylserine catabolic process"/>
    <property type="evidence" value="ECO:0007669"/>
    <property type="project" value="TreeGrafter"/>
</dbReference>
<proteinExistence type="inferred from homology"/>
<keyword evidence="12" id="KW-1133">Transmembrane helix</keyword>
<sequence length="374" mass="42572">MQLHRHQVKSLPACFTVASSKTFYLTNIVQYSPEKHGSRIQFTFGDNVMLKKNISFFDPLNKEFVLAAAGMSMIAYHPPVNDSLRILTNDPYMVSRNKNIKNSLSFFDESLTEWTPPPTTGIGFGWNETSVRGYLFENKERTEAIIAIKGTSLPFFGGDTAKNDKYTDNFIFSCCCAKVDRTWRPVCNCYHGNTKMCNSTCIEDETRLQSNKSYYEYGKKIVQFVQKYIIKHKNLALTGHSLGGSLSALLSLTFDIPAITFNSPGERLFAERLGLGQNPNIQIYHYGTESDPIFTGKCRGITSSCYIGGYAMERYAMESKCHTGKVCAYPKKGIRDILYHQLSWLIKDFLKPLELPPCEYETDCKDCEHWEFVK</sequence>
<evidence type="ECO:0000256" key="6">
    <source>
        <dbReference type="ARBA" id="ARBA00013279"/>
    </source>
</evidence>
<dbReference type="GO" id="GO:0004620">
    <property type="term" value="F:phospholipase activity"/>
    <property type="evidence" value="ECO:0007669"/>
    <property type="project" value="TreeGrafter"/>
</dbReference>
<evidence type="ECO:0000256" key="2">
    <source>
        <dbReference type="ARBA" id="ARBA00004270"/>
    </source>
</evidence>
<comment type="catalytic activity">
    <reaction evidence="1">
        <text>a triacylglycerol + H2O = a diacylglycerol + a fatty acid + H(+)</text>
        <dbReference type="Rhea" id="RHEA:12044"/>
        <dbReference type="ChEBI" id="CHEBI:15377"/>
        <dbReference type="ChEBI" id="CHEBI:15378"/>
        <dbReference type="ChEBI" id="CHEBI:17855"/>
        <dbReference type="ChEBI" id="CHEBI:18035"/>
        <dbReference type="ChEBI" id="CHEBI:28868"/>
        <dbReference type="EC" id="3.1.1.3"/>
    </reaction>
</comment>
<evidence type="ECO:0000256" key="10">
    <source>
        <dbReference type="ARBA" id="ARBA00022963"/>
    </source>
</evidence>
<dbReference type="OMA" id="MERYAME"/>
<keyword evidence="13" id="KW-0072">Autophagy</keyword>
<dbReference type="GO" id="GO:0004806">
    <property type="term" value="F:triacylglycerol lipase activity"/>
    <property type="evidence" value="ECO:0007669"/>
    <property type="project" value="UniProtKB-EC"/>
</dbReference>
<accession>A0A075B0V8</accession>
<keyword evidence="15" id="KW-0472">Membrane</keyword>
<comment type="similarity">
    <text evidence="4">Belongs to the AB hydrolase superfamily. Lipase family.</text>
</comment>
<evidence type="ECO:0000256" key="13">
    <source>
        <dbReference type="ARBA" id="ARBA00023006"/>
    </source>
</evidence>
<keyword evidence="8" id="KW-0967">Endosome</keyword>
<dbReference type="EMBL" id="KE560678">
    <property type="protein sequence ID" value="EPZ36033.1"/>
    <property type="molecule type" value="Genomic_DNA"/>
</dbReference>
<keyword evidence="14" id="KW-0443">Lipid metabolism</keyword>
<dbReference type="PANTHER" id="PTHR47175">
    <property type="entry name" value="LIPASE ATG15-RELATED"/>
    <property type="match status" value="1"/>
</dbReference>
<organism evidence="18 19">
    <name type="scientific">Rozella allomycis (strain CSF55)</name>
    <dbReference type="NCBI Taxonomy" id="988480"/>
    <lineage>
        <taxon>Eukaryota</taxon>
        <taxon>Fungi</taxon>
        <taxon>Fungi incertae sedis</taxon>
        <taxon>Cryptomycota</taxon>
        <taxon>Cryptomycota incertae sedis</taxon>
        <taxon>Rozella</taxon>
    </lineage>
</organism>
<dbReference type="STRING" id="988480.A0A075B0V8"/>
<dbReference type="Pfam" id="PF26363">
    <property type="entry name" value="Phospholipase-like"/>
    <property type="match status" value="1"/>
</dbReference>
<protein>
    <recommendedName>
        <fullName evidence="6">triacylglycerol lipase</fullName>
        <ecNumber evidence="6">3.1.1.3</ecNumber>
    </recommendedName>
    <alternativeName>
        <fullName evidence="17">Autophagy-related protein 15</fullName>
    </alternativeName>
</protein>
<keyword evidence="11" id="KW-0735">Signal-anchor</keyword>
<evidence type="ECO:0000256" key="3">
    <source>
        <dbReference type="ARBA" id="ARBA00004343"/>
    </source>
</evidence>
<dbReference type="GO" id="GO:0005775">
    <property type="term" value="C:vacuolar lumen"/>
    <property type="evidence" value="ECO:0007669"/>
    <property type="project" value="TreeGrafter"/>
</dbReference>
<dbReference type="PANTHER" id="PTHR47175:SF2">
    <property type="entry name" value="LIPASE ATG15-RELATED"/>
    <property type="match status" value="1"/>
</dbReference>
<dbReference type="OrthoDB" id="58570at2759"/>
<evidence type="ECO:0000256" key="8">
    <source>
        <dbReference type="ARBA" id="ARBA00022753"/>
    </source>
</evidence>
<dbReference type="GO" id="GO:0034727">
    <property type="term" value="P:piecemeal microautophagy of the nucleus"/>
    <property type="evidence" value="ECO:0007669"/>
    <property type="project" value="TreeGrafter"/>
</dbReference>
<keyword evidence="9" id="KW-0378">Hydrolase</keyword>
<keyword evidence="19" id="KW-1185">Reference proteome</keyword>
<evidence type="ECO:0000256" key="1">
    <source>
        <dbReference type="ARBA" id="ARBA00001024"/>
    </source>
</evidence>
<comment type="subunit">
    <text evidence="5">Binds to both phosphatidylinositol (PI) and phosphatidylinositol 3,5-bisphosphate (PIP2).</text>
</comment>
<dbReference type="SUPFAM" id="SSF53474">
    <property type="entry name" value="alpha/beta-Hydrolases"/>
    <property type="match status" value="1"/>
</dbReference>
<evidence type="ECO:0000256" key="14">
    <source>
        <dbReference type="ARBA" id="ARBA00023098"/>
    </source>
</evidence>
<evidence type="ECO:0000313" key="19">
    <source>
        <dbReference type="Proteomes" id="UP000030755"/>
    </source>
</evidence>
<keyword evidence="7" id="KW-0812">Transmembrane</keyword>
<dbReference type="Proteomes" id="UP000030755">
    <property type="component" value="Unassembled WGS sequence"/>
</dbReference>
<dbReference type="AlphaFoldDB" id="A0A075B0V8"/>